<proteinExistence type="predicted"/>
<dbReference type="InterPro" id="IPR011006">
    <property type="entry name" value="CheY-like_superfamily"/>
</dbReference>
<dbReference type="AlphaFoldDB" id="A0A6L6Q4Y6"/>
<dbReference type="Pfam" id="PF00072">
    <property type="entry name" value="Response_reg"/>
    <property type="match status" value="1"/>
</dbReference>
<reference evidence="4 5" key="1">
    <citation type="submission" date="2019-11" db="EMBL/GenBank/DDBJ databases">
        <title>Type strains purchased from KCTC, JCM and DSMZ.</title>
        <authorList>
            <person name="Lu H."/>
        </authorList>
    </citation>
    <scope>NUCLEOTIDE SEQUENCE [LARGE SCALE GENOMIC DNA]</scope>
    <source>
        <strain evidence="4 5">KCTC 42409</strain>
    </source>
</reference>
<feature type="domain" description="Response regulatory" evidence="2">
    <location>
        <begin position="2"/>
        <end position="113"/>
    </location>
</feature>
<name>A0A6L6Q4Y6_9BURK</name>
<dbReference type="PROSITE" id="PS50930">
    <property type="entry name" value="HTH_LYTTR"/>
    <property type="match status" value="1"/>
</dbReference>
<dbReference type="PROSITE" id="PS50110">
    <property type="entry name" value="RESPONSE_REGULATORY"/>
    <property type="match status" value="1"/>
</dbReference>
<dbReference type="Gene3D" id="3.40.50.2300">
    <property type="match status" value="1"/>
</dbReference>
<sequence>MRIIIVDDEMLARSVVREYLEPHPDVEVVAECANGFEAVKAITELGPDLAILDIQMPKLDGFEVAELVAGKCRIMFATAFDQYAIKAFEYRALDYLLKPFSQERFDQAISHVRATLGQGDAAKAQQEATQDVVREAARDAAARGKPLGRVVIRDGAKVHVIASEKIDYIEAQDDYVQIHTEGKSYLKNQRLSDLEGQLDADKFLRIHRSYLLNLECLARIEQAGKDSHVAVLKDGGKLPISRSGYQKVRSVIQ</sequence>
<evidence type="ECO:0000259" key="3">
    <source>
        <dbReference type="PROSITE" id="PS50930"/>
    </source>
</evidence>
<dbReference type="InterPro" id="IPR046947">
    <property type="entry name" value="LytR-like"/>
</dbReference>
<dbReference type="GO" id="GO:0000156">
    <property type="term" value="F:phosphorelay response regulator activity"/>
    <property type="evidence" value="ECO:0007669"/>
    <property type="project" value="InterPro"/>
</dbReference>
<dbReference type="EMBL" id="WNLA01000016">
    <property type="protein sequence ID" value="MTW04519.1"/>
    <property type="molecule type" value="Genomic_DNA"/>
</dbReference>
<accession>A0A6L6Q4Y6</accession>
<dbReference type="SUPFAM" id="SSF52172">
    <property type="entry name" value="CheY-like"/>
    <property type="match status" value="1"/>
</dbReference>
<keyword evidence="1" id="KW-0597">Phosphoprotein</keyword>
<dbReference type="SMART" id="SM00850">
    <property type="entry name" value="LytTR"/>
    <property type="match status" value="1"/>
</dbReference>
<gene>
    <name evidence="4" type="ORF">GM668_20805</name>
</gene>
<feature type="domain" description="HTH LytTR-type" evidence="3">
    <location>
        <begin position="150"/>
        <end position="253"/>
    </location>
</feature>
<dbReference type="InterPro" id="IPR001789">
    <property type="entry name" value="Sig_transdc_resp-reg_receiver"/>
</dbReference>
<dbReference type="GO" id="GO:0003677">
    <property type="term" value="F:DNA binding"/>
    <property type="evidence" value="ECO:0007669"/>
    <property type="project" value="InterPro"/>
</dbReference>
<dbReference type="Proteomes" id="UP000484015">
    <property type="component" value="Unassembled WGS sequence"/>
</dbReference>
<dbReference type="InterPro" id="IPR007492">
    <property type="entry name" value="LytTR_DNA-bd_dom"/>
</dbReference>
<dbReference type="Pfam" id="PF04397">
    <property type="entry name" value="LytTR"/>
    <property type="match status" value="1"/>
</dbReference>
<dbReference type="OrthoDB" id="8889669at2"/>
<comment type="caution">
    <text evidence="4">The sequence shown here is derived from an EMBL/GenBank/DDBJ whole genome shotgun (WGS) entry which is preliminary data.</text>
</comment>
<dbReference type="Gene3D" id="2.40.50.1020">
    <property type="entry name" value="LytTr DNA-binding domain"/>
    <property type="match status" value="1"/>
</dbReference>
<dbReference type="RefSeq" id="WP_155440877.1">
    <property type="nucleotide sequence ID" value="NZ_WNLA01000016.1"/>
</dbReference>
<evidence type="ECO:0000313" key="4">
    <source>
        <dbReference type="EMBL" id="MTW04519.1"/>
    </source>
</evidence>
<organism evidence="4 5">
    <name type="scientific">Pseudoduganella ginsengisoli</name>
    <dbReference type="NCBI Taxonomy" id="1462440"/>
    <lineage>
        <taxon>Bacteria</taxon>
        <taxon>Pseudomonadati</taxon>
        <taxon>Pseudomonadota</taxon>
        <taxon>Betaproteobacteria</taxon>
        <taxon>Burkholderiales</taxon>
        <taxon>Oxalobacteraceae</taxon>
        <taxon>Telluria group</taxon>
        <taxon>Pseudoduganella</taxon>
    </lineage>
</organism>
<evidence type="ECO:0000259" key="2">
    <source>
        <dbReference type="PROSITE" id="PS50110"/>
    </source>
</evidence>
<feature type="modified residue" description="4-aspartylphosphate" evidence="1">
    <location>
        <position position="53"/>
    </location>
</feature>
<dbReference type="SMART" id="SM00448">
    <property type="entry name" value="REC"/>
    <property type="match status" value="1"/>
</dbReference>
<evidence type="ECO:0000256" key="1">
    <source>
        <dbReference type="PROSITE-ProRule" id="PRU00169"/>
    </source>
</evidence>
<protein>
    <submittedName>
        <fullName evidence="4">Response regulator</fullName>
    </submittedName>
</protein>
<keyword evidence="5" id="KW-1185">Reference proteome</keyword>
<dbReference type="PANTHER" id="PTHR37299:SF1">
    <property type="entry name" value="STAGE 0 SPORULATION PROTEIN A HOMOLOG"/>
    <property type="match status" value="1"/>
</dbReference>
<dbReference type="PANTHER" id="PTHR37299">
    <property type="entry name" value="TRANSCRIPTIONAL REGULATOR-RELATED"/>
    <property type="match status" value="1"/>
</dbReference>
<evidence type="ECO:0000313" key="5">
    <source>
        <dbReference type="Proteomes" id="UP000484015"/>
    </source>
</evidence>